<dbReference type="EMBL" id="ML979137">
    <property type="protein sequence ID" value="KAF1914518.1"/>
    <property type="molecule type" value="Genomic_DNA"/>
</dbReference>
<sequence>MAEPTRYKAPNPAPMYVLLVFSICLCVFFFWIGTVLVRLWFYKGALGPTPEKYLIIPHHRKTKSQLHHRITQSNKRGTVFPQVAHLADNPKDPFSDAHAIPDSKPYFTTIPAITVNGLDVENDYDDTFTTDLEDPARIQRYIAEECRISRLPAFDQDDCGDGTDFPEVPYATNPIEPQPSRGLEGTSTYLQLGLQKVNNMSQWLKIDNTYVELHEARASLLDCKASACVQVGRDGEAACEELLDVVVRHLCRHFPDRFSITMKHRRSHVRNELTGQEYALVKPFECHPLEICARLAIEDFSVWVQDEFTLQWYLQASATLFPSGHTIAKYIGKSLSAIINDPNDPMPLWQATLHTQTSTFIQTRPASSPLSTSLHLPRPADLFPGSIAHLSPPSLWIRRLHTSFRRLPVSGAIVTTTRTQLSRLVDVDTQQRRKELWAEVSSWGEEEAVFKGRDLWIRAVRSWCVGGEAWCDDRTVVGGGGGDDGKVCGV</sequence>
<keyword evidence="1" id="KW-0812">Transmembrane</keyword>
<dbReference type="AlphaFoldDB" id="A0A6A5QI60"/>
<keyword evidence="1" id="KW-0472">Membrane</keyword>
<dbReference type="OrthoDB" id="5043642at2759"/>
<dbReference type="Pfam" id="PF11927">
    <property type="entry name" value="HODM_asu-like"/>
    <property type="match status" value="1"/>
</dbReference>
<feature type="transmembrane region" description="Helical" evidence="1">
    <location>
        <begin position="15"/>
        <end position="41"/>
    </location>
</feature>
<dbReference type="Proteomes" id="UP000800096">
    <property type="component" value="Unassembled WGS sequence"/>
</dbReference>
<name>A0A6A5QI60_AMPQU</name>
<proteinExistence type="predicted"/>
<accession>A0A6A5QI60</accession>
<evidence type="ECO:0000256" key="1">
    <source>
        <dbReference type="SAM" id="Phobius"/>
    </source>
</evidence>
<evidence type="ECO:0000313" key="2">
    <source>
        <dbReference type="EMBL" id="KAF1914518.1"/>
    </source>
</evidence>
<dbReference type="InterPro" id="IPR021848">
    <property type="entry name" value="HODM_asu-like"/>
</dbReference>
<protein>
    <submittedName>
        <fullName evidence="2">Uncharacterized protein</fullName>
    </submittedName>
</protein>
<organism evidence="2 3">
    <name type="scientific">Ampelomyces quisqualis</name>
    <name type="common">Powdery mildew agent</name>
    <dbReference type="NCBI Taxonomy" id="50730"/>
    <lineage>
        <taxon>Eukaryota</taxon>
        <taxon>Fungi</taxon>
        <taxon>Dikarya</taxon>
        <taxon>Ascomycota</taxon>
        <taxon>Pezizomycotina</taxon>
        <taxon>Dothideomycetes</taxon>
        <taxon>Pleosporomycetidae</taxon>
        <taxon>Pleosporales</taxon>
        <taxon>Pleosporineae</taxon>
        <taxon>Phaeosphaeriaceae</taxon>
        <taxon>Ampelomyces</taxon>
    </lineage>
</organism>
<gene>
    <name evidence="2" type="ORF">BDU57DRAFT_596475</name>
</gene>
<keyword evidence="3" id="KW-1185">Reference proteome</keyword>
<keyword evidence="1" id="KW-1133">Transmembrane helix</keyword>
<reference evidence="2" key="1">
    <citation type="journal article" date="2020" name="Stud. Mycol.">
        <title>101 Dothideomycetes genomes: a test case for predicting lifestyles and emergence of pathogens.</title>
        <authorList>
            <person name="Haridas S."/>
            <person name="Albert R."/>
            <person name="Binder M."/>
            <person name="Bloem J."/>
            <person name="Labutti K."/>
            <person name="Salamov A."/>
            <person name="Andreopoulos B."/>
            <person name="Baker S."/>
            <person name="Barry K."/>
            <person name="Bills G."/>
            <person name="Bluhm B."/>
            <person name="Cannon C."/>
            <person name="Castanera R."/>
            <person name="Culley D."/>
            <person name="Daum C."/>
            <person name="Ezra D."/>
            <person name="Gonzalez J."/>
            <person name="Henrissat B."/>
            <person name="Kuo A."/>
            <person name="Liang C."/>
            <person name="Lipzen A."/>
            <person name="Lutzoni F."/>
            <person name="Magnuson J."/>
            <person name="Mondo S."/>
            <person name="Nolan M."/>
            <person name="Ohm R."/>
            <person name="Pangilinan J."/>
            <person name="Park H.-J."/>
            <person name="Ramirez L."/>
            <person name="Alfaro M."/>
            <person name="Sun H."/>
            <person name="Tritt A."/>
            <person name="Yoshinaga Y."/>
            <person name="Zwiers L.-H."/>
            <person name="Turgeon B."/>
            <person name="Goodwin S."/>
            <person name="Spatafora J."/>
            <person name="Crous P."/>
            <person name="Grigoriev I."/>
        </authorList>
    </citation>
    <scope>NUCLEOTIDE SEQUENCE</scope>
    <source>
        <strain evidence="2">HMLAC05119</strain>
    </source>
</reference>
<evidence type="ECO:0000313" key="3">
    <source>
        <dbReference type="Proteomes" id="UP000800096"/>
    </source>
</evidence>